<comment type="caution">
    <text evidence="2">The sequence shown here is derived from an EMBL/GenBank/DDBJ whole genome shotgun (WGS) entry which is preliminary data.</text>
</comment>
<dbReference type="Proteomes" id="UP001595721">
    <property type="component" value="Unassembled WGS sequence"/>
</dbReference>
<gene>
    <name evidence="2" type="ORF">ACFOMH_03710</name>
</gene>
<proteinExistence type="predicted"/>
<protein>
    <recommendedName>
        <fullName evidence="4">DUF3887 domain-containing protein</fullName>
    </recommendedName>
</protein>
<keyword evidence="3" id="KW-1185">Reference proteome</keyword>
<accession>A0ABV7R2S4</accession>
<evidence type="ECO:0000256" key="1">
    <source>
        <dbReference type="SAM" id="SignalP"/>
    </source>
</evidence>
<feature type="chain" id="PRO_5046988524" description="DUF3887 domain-containing protein" evidence="1">
    <location>
        <begin position="26"/>
        <end position="150"/>
    </location>
</feature>
<dbReference type="EMBL" id="JBHRXJ010000002">
    <property type="protein sequence ID" value="MFC3527268.1"/>
    <property type="molecule type" value="Genomic_DNA"/>
</dbReference>
<evidence type="ECO:0000313" key="3">
    <source>
        <dbReference type="Proteomes" id="UP001595721"/>
    </source>
</evidence>
<dbReference type="RefSeq" id="WP_377742693.1">
    <property type="nucleotide sequence ID" value="NZ_JBHRXJ010000002.1"/>
</dbReference>
<evidence type="ECO:0000313" key="2">
    <source>
        <dbReference type="EMBL" id="MFC3527268.1"/>
    </source>
</evidence>
<sequence>MNRARLITTAAMLSGLLGLAGPALAETAPCTLNGVEPLPVLEAAKAAFLKGKYHEFYRLATPYVPDARSQYPALMGRLAELFPNGFPRCSTVLQRRDVGGMVQEITMFAIEPPDTGMISIILTAVPFNDEPEIVAFVFNSAIGPVLDELK</sequence>
<keyword evidence="1" id="KW-0732">Signal</keyword>
<organism evidence="2 3">
    <name type="scientific">Paracoccus mangrovi</name>
    <dbReference type="NCBI Taxonomy" id="1715645"/>
    <lineage>
        <taxon>Bacteria</taxon>
        <taxon>Pseudomonadati</taxon>
        <taxon>Pseudomonadota</taxon>
        <taxon>Alphaproteobacteria</taxon>
        <taxon>Rhodobacterales</taxon>
        <taxon>Paracoccaceae</taxon>
        <taxon>Paracoccus</taxon>
    </lineage>
</organism>
<evidence type="ECO:0008006" key="4">
    <source>
        <dbReference type="Google" id="ProtNLM"/>
    </source>
</evidence>
<name>A0ABV7R2S4_9RHOB</name>
<feature type="signal peptide" evidence="1">
    <location>
        <begin position="1"/>
        <end position="25"/>
    </location>
</feature>
<reference evidence="3" key="1">
    <citation type="journal article" date="2019" name="Int. J. Syst. Evol. Microbiol.">
        <title>The Global Catalogue of Microorganisms (GCM) 10K type strain sequencing project: providing services to taxonomists for standard genome sequencing and annotation.</title>
        <authorList>
            <consortium name="The Broad Institute Genomics Platform"/>
            <consortium name="The Broad Institute Genome Sequencing Center for Infectious Disease"/>
            <person name="Wu L."/>
            <person name="Ma J."/>
        </authorList>
    </citation>
    <scope>NUCLEOTIDE SEQUENCE [LARGE SCALE GENOMIC DNA]</scope>
    <source>
        <strain evidence="3">KCTC 42899</strain>
    </source>
</reference>